<name>A0ABS2QP14_9BACI</name>
<gene>
    <name evidence="1" type="ORF">JOC77_004152</name>
</gene>
<evidence type="ECO:0000313" key="2">
    <source>
        <dbReference type="Proteomes" id="UP000823486"/>
    </source>
</evidence>
<accession>A0ABS2QP14</accession>
<sequence length="35" mass="3963">MFSNLVNFSLAKKQTGYNLVKLTGTLVKKVLFPVY</sequence>
<organism evidence="1 2">
    <name type="scientific">Peribacillus deserti</name>
    <dbReference type="NCBI Taxonomy" id="673318"/>
    <lineage>
        <taxon>Bacteria</taxon>
        <taxon>Bacillati</taxon>
        <taxon>Bacillota</taxon>
        <taxon>Bacilli</taxon>
        <taxon>Bacillales</taxon>
        <taxon>Bacillaceae</taxon>
        <taxon>Peribacillus</taxon>
    </lineage>
</organism>
<dbReference type="EMBL" id="JAFBFI010000032">
    <property type="protein sequence ID" value="MBM7694675.1"/>
    <property type="molecule type" value="Genomic_DNA"/>
</dbReference>
<protein>
    <submittedName>
        <fullName evidence="1">Uncharacterized protein</fullName>
    </submittedName>
</protein>
<proteinExistence type="predicted"/>
<evidence type="ECO:0000313" key="1">
    <source>
        <dbReference type="EMBL" id="MBM7694675.1"/>
    </source>
</evidence>
<dbReference type="Proteomes" id="UP000823486">
    <property type="component" value="Unassembled WGS sequence"/>
</dbReference>
<reference evidence="1 2" key="1">
    <citation type="submission" date="2021-01" db="EMBL/GenBank/DDBJ databases">
        <title>Genomic Encyclopedia of Type Strains, Phase IV (KMG-IV): sequencing the most valuable type-strain genomes for metagenomic binning, comparative biology and taxonomic classification.</title>
        <authorList>
            <person name="Goeker M."/>
        </authorList>
    </citation>
    <scope>NUCLEOTIDE SEQUENCE [LARGE SCALE GENOMIC DNA]</scope>
    <source>
        <strain evidence="1 2">DSM 105482</strain>
    </source>
</reference>
<comment type="caution">
    <text evidence="1">The sequence shown here is derived from an EMBL/GenBank/DDBJ whole genome shotgun (WGS) entry which is preliminary data.</text>
</comment>
<keyword evidence="2" id="KW-1185">Reference proteome</keyword>